<evidence type="ECO:0000313" key="2">
    <source>
        <dbReference type="Proteomes" id="UP000478417"/>
    </source>
</evidence>
<keyword evidence="2" id="KW-1185">Reference proteome</keyword>
<dbReference type="RefSeq" id="WP_163966020.1">
    <property type="nucleotide sequence ID" value="NZ_JAAGNX010000003.1"/>
</dbReference>
<dbReference type="AlphaFoldDB" id="A0A6B2M223"/>
<name>A0A6B2M223_9BACT</name>
<accession>A0A6B2M223</accession>
<dbReference type="EMBL" id="JAAGNX010000003">
    <property type="protein sequence ID" value="NDV63051.1"/>
    <property type="molecule type" value="Genomic_DNA"/>
</dbReference>
<sequence length="218" mass="25410">MGDRPINRLVRRNSELVIEGYPRCANSFAVKAFRQVNDPSNKLHIGTHTHSPANIIMAIKWKVPTVVLIREPEEAILSKPAKVLEFEEIKGLDPSKGIADKGLKLLTLYWTRRFSQFYQRLEPWAGQFVAANFETTTRDFPTIINQLNDRYGKNYKPFYSTDENNQEIFKDSSQHLFPSKLRDHFKEMIRGIYHSEENAVNRQKAEVAYQSFLRLNHI</sequence>
<evidence type="ECO:0000313" key="1">
    <source>
        <dbReference type="EMBL" id="NDV63051.1"/>
    </source>
</evidence>
<dbReference type="Proteomes" id="UP000478417">
    <property type="component" value="Unassembled WGS sequence"/>
</dbReference>
<comment type="caution">
    <text evidence="1">The sequence shown here is derived from an EMBL/GenBank/DDBJ whole genome shotgun (WGS) entry which is preliminary data.</text>
</comment>
<organism evidence="1 2">
    <name type="scientific">Oceanipulchritudo coccoides</name>
    <dbReference type="NCBI Taxonomy" id="2706888"/>
    <lineage>
        <taxon>Bacteria</taxon>
        <taxon>Pseudomonadati</taxon>
        <taxon>Verrucomicrobiota</taxon>
        <taxon>Opitutia</taxon>
        <taxon>Puniceicoccales</taxon>
        <taxon>Oceanipulchritudinaceae</taxon>
        <taxon>Oceanipulchritudo</taxon>
    </lineage>
</organism>
<gene>
    <name evidence="1" type="ORF">G0Q06_11355</name>
</gene>
<reference evidence="1 2" key="1">
    <citation type="submission" date="2020-02" db="EMBL/GenBank/DDBJ databases">
        <title>Albibacoteraceae fam. nov., the first described family within the subdivision 4 Verrucomicrobia.</title>
        <authorList>
            <person name="Xi F."/>
        </authorList>
    </citation>
    <scope>NUCLEOTIDE SEQUENCE [LARGE SCALE GENOMIC DNA]</scope>
    <source>
        <strain evidence="1 2">CK1056</strain>
    </source>
</reference>
<proteinExistence type="predicted"/>
<protein>
    <recommendedName>
        <fullName evidence="3">Sulfotransferase domain-containing protein</fullName>
    </recommendedName>
</protein>
<evidence type="ECO:0008006" key="3">
    <source>
        <dbReference type="Google" id="ProtNLM"/>
    </source>
</evidence>